<evidence type="ECO:0000259" key="1">
    <source>
        <dbReference type="Pfam" id="PF07775"/>
    </source>
</evidence>
<organism evidence="2 3">
    <name type="scientific">Pyrobaculum ferrireducens</name>
    <dbReference type="NCBI Taxonomy" id="1104324"/>
    <lineage>
        <taxon>Archaea</taxon>
        <taxon>Thermoproteota</taxon>
        <taxon>Thermoprotei</taxon>
        <taxon>Thermoproteales</taxon>
        <taxon>Thermoproteaceae</taxon>
        <taxon>Pyrobaculum</taxon>
    </lineage>
</organism>
<name>G7VG96_9CREN</name>
<dbReference type="InterPro" id="IPR011689">
    <property type="entry name" value="PaRep2b"/>
</dbReference>
<dbReference type="HOGENOM" id="CLU_638762_0_0_2"/>
<dbReference type="KEGG" id="pyr:P186_2919"/>
<feature type="domain" description="PaRep2b" evidence="1">
    <location>
        <begin position="21"/>
        <end position="203"/>
    </location>
</feature>
<dbReference type="EMBL" id="CP003098">
    <property type="protein sequence ID" value="AET34295.1"/>
    <property type="molecule type" value="Genomic_DNA"/>
</dbReference>
<accession>G7VG96</accession>
<evidence type="ECO:0000313" key="2">
    <source>
        <dbReference type="EMBL" id="AET34295.1"/>
    </source>
</evidence>
<dbReference type="Pfam" id="PF07775">
    <property type="entry name" value="PaRep2b"/>
    <property type="match status" value="1"/>
</dbReference>
<dbReference type="AlphaFoldDB" id="G7VG96"/>
<dbReference type="Proteomes" id="UP000005867">
    <property type="component" value="Chromosome"/>
</dbReference>
<reference evidence="2 3" key="1">
    <citation type="journal article" date="2012" name="J. Bacteriol.">
        <title>Complete genome sequence of strain 1860, a crenarchaeon of the genus pyrobaculum able to grow with various electron acceptors.</title>
        <authorList>
            <person name="Mardanov A.V."/>
            <person name="Gumerov V.M."/>
            <person name="Slobodkina G.B."/>
            <person name="Beletsky A.V."/>
            <person name="Bonch-Osmolovskaya E.A."/>
            <person name="Ravin N.V."/>
            <person name="Skryabin K.G."/>
        </authorList>
    </citation>
    <scope>NUCLEOTIDE SEQUENCE [LARGE SCALE GENOMIC DNA]</scope>
    <source>
        <strain evidence="2 3">1860</strain>
    </source>
</reference>
<sequence>MVDMARAERVKAWIKDFTAEGGKPRARLVVETDGAAAEYTIRLDKDNAVVLYFSTANREDAEWKAALLRAVGVRAEVKKIYHKSLSRDEWYTAVYTNALAADTVHEEVRKAAAEFLRLCREAGVLSADTYRRMAGKFERGLPEWGEVRFSVLLAKNGAVNAWCQPRNPESFRKAVEFLRGLGMRDTCEGEWCFVHFTAKEPRGGEKGFVRITVDGLKYIGWLASRGDKKAQWLRDMLLKEAEVKGEEVRRQLERRFSEWEQWGSVKPPFEKEVEVDGRRMGVRVEEVEAWREKGEKKEHLVVKIKAVVAEDGRGAAVEKKARFFKTNRGEVRGYVFIHASAEGGREADYQRTAAVLKALGVESWSRKPKQIQLTGGALAAFMRLEPVCAALGVCRKNRLTEVRRTRSEVETRVG</sequence>
<gene>
    <name evidence="2" type="ORF">P186_2919</name>
</gene>
<evidence type="ECO:0000313" key="3">
    <source>
        <dbReference type="Proteomes" id="UP000005867"/>
    </source>
</evidence>
<dbReference type="eggNOG" id="arCOG09780">
    <property type="taxonomic scope" value="Archaea"/>
</dbReference>
<keyword evidence="3" id="KW-1185">Reference proteome</keyword>
<protein>
    <recommendedName>
        <fullName evidence="1">PaRep2b domain-containing protein</fullName>
    </recommendedName>
</protein>
<dbReference type="STRING" id="1104324.P186_2919"/>
<dbReference type="BioCyc" id="PSP1104324:GJSN-2857-MONOMER"/>
<proteinExistence type="predicted"/>